<organism evidence="7 8">
    <name type="scientific">Candidatus Nitrosocosmicus oleophilus</name>
    <dbReference type="NCBI Taxonomy" id="1353260"/>
    <lineage>
        <taxon>Archaea</taxon>
        <taxon>Nitrososphaerota</taxon>
        <taxon>Nitrososphaeria</taxon>
        <taxon>Nitrososphaerales</taxon>
        <taxon>Nitrososphaeraceae</taxon>
        <taxon>Candidatus Nitrosocosmicus</taxon>
    </lineage>
</organism>
<evidence type="ECO:0000256" key="2">
    <source>
        <dbReference type="ARBA" id="ARBA00013260"/>
    </source>
</evidence>
<keyword evidence="3 7" id="KW-0378">Hydrolase</keyword>
<dbReference type="EMBL" id="CP012850">
    <property type="protein sequence ID" value="ALI37400.1"/>
    <property type="molecule type" value="Genomic_DNA"/>
</dbReference>
<comment type="similarity">
    <text evidence="4">Belongs to the PTH2 family.</text>
</comment>
<dbReference type="KEGG" id="taa:NMY3_03215"/>
<dbReference type="PANTHER" id="PTHR12649:SF11">
    <property type="entry name" value="PEPTIDYL-TRNA HYDROLASE 2, MITOCHONDRIAL"/>
    <property type="match status" value="1"/>
</dbReference>
<dbReference type="Pfam" id="PF01981">
    <property type="entry name" value="PTH2"/>
    <property type="match status" value="1"/>
</dbReference>
<evidence type="ECO:0000313" key="7">
    <source>
        <dbReference type="EMBL" id="ALI37400.1"/>
    </source>
</evidence>
<evidence type="ECO:0000256" key="3">
    <source>
        <dbReference type="ARBA" id="ARBA00022801"/>
    </source>
</evidence>
<proteinExistence type="inferred from homology"/>
<dbReference type="FunFam" id="3.40.1490.10:FF:000001">
    <property type="entry name" value="Peptidyl-tRNA hydrolase 2"/>
    <property type="match status" value="1"/>
</dbReference>
<dbReference type="PANTHER" id="PTHR12649">
    <property type="entry name" value="PEPTIDYL-TRNA HYDROLASE 2"/>
    <property type="match status" value="1"/>
</dbReference>
<comment type="function">
    <text evidence="1">The natural substrate for this enzyme may be peptidyl-tRNAs which drop off the ribosome during protein synthesis.</text>
</comment>
<evidence type="ECO:0000256" key="6">
    <source>
        <dbReference type="ARBA" id="ARBA00050038"/>
    </source>
</evidence>
<dbReference type="Proteomes" id="UP000058925">
    <property type="component" value="Chromosome"/>
</dbReference>
<dbReference type="SUPFAM" id="SSF102462">
    <property type="entry name" value="Peptidyl-tRNA hydrolase II"/>
    <property type="match status" value="1"/>
</dbReference>
<keyword evidence="8" id="KW-1185">Reference proteome</keyword>
<dbReference type="GO" id="GO:0005829">
    <property type="term" value="C:cytosol"/>
    <property type="evidence" value="ECO:0007669"/>
    <property type="project" value="TreeGrafter"/>
</dbReference>
<reference evidence="8" key="1">
    <citation type="submission" date="2015-10" db="EMBL/GenBank/DDBJ databases">
        <title>Niche specialization of a soil ammonia-oxidizing archaeon, Candidatus Nitrosocosmicus oleophilus.</title>
        <authorList>
            <person name="Jung M.-Y."/>
            <person name="Rhee S.-K."/>
        </authorList>
    </citation>
    <scope>NUCLEOTIDE SEQUENCE [LARGE SCALE GENOMIC DNA]</scope>
    <source>
        <strain evidence="8">MY3</strain>
    </source>
</reference>
<accession>A0A654M2X7</accession>
<dbReference type="GO" id="GO:0004045">
    <property type="term" value="F:peptidyl-tRNA hydrolase activity"/>
    <property type="evidence" value="ECO:0007669"/>
    <property type="project" value="UniProtKB-EC"/>
</dbReference>
<dbReference type="NCBIfam" id="TIGR00283">
    <property type="entry name" value="arch_pth2"/>
    <property type="match status" value="1"/>
</dbReference>
<protein>
    <recommendedName>
        <fullName evidence="6">Peptidyl-tRNA hydrolase</fullName>
        <ecNumber evidence="2">3.1.1.29</ecNumber>
    </recommendedName>
</protein>
<dbReference type="Gene3D" id="3.40.1490.10">
    <property type="entry name" value="Bit1"/>
    <property type="match status" value="1"/>
</dbReference>
<dbReference type="AlphaFoldDB" id="A0A654M2X7"/>
<dbReference type="InterPro" id="IPR023476">
    <property type="entry name" value="Pep_tRNA_hydro_II_dom_sf"/>
</dbReference>
<evidence type="ECO:0000256" key="4">
    <source>
        <dbReference type="ARBA" id="ARBA00038050"/>
    </source>
</evidence>
<comment type="catalytic activity">
    <reaction evidence="5">
        <text>an N-acyl-L-alpha-aminoacyl-tRNA + H2O = an N-acyl-L-amino acid + a tRNA + H(+)</text>
        <dbReference type="Rhea" id="RHEA:54448"/>
        <dbReference type="Rhea" id="RHEA-COMP:10123"/>
        <dbReference type="Rhea" id="RHEA-COMP:13883"/>
        <dbReference type="ChEBI" id="CHEBI:15377"/>
        <dbReference type="ChEBI" id="CHEBI:15378"/>
        <dbReference type="ChEBI" id="CHEBI:59874"/>
        <dbReference type="ChEBI" id="CHEBI:78442"/>
        <dbReference type="ChEBI" id="CHEBI:138191"/>
        <dbReference type="EC" id="3.1.1.29"/>
    </reaction>
</comment>
<evidence type="ECO:0000313" key="8">
    <source>
        <dbReference type="Proteomes" id="UP000058925"/>
    </source>
</evidence>
<sequence>MFNLYDSFSFLRLLNSSDDIKYVVVVRKDLGMGVGKIAGQVGHACSSVVWQNPDHVANWFNYGGQKKAVLKIQSEKELIDIIKKAQAYGIITTVIRDAGKTQIEPNTMTCCGFGPDYSTKLDKLTGHLKLL</sequence>
<dbReference type="EC" id="3.1.1.29" evidence="2"/>
<evidence type="ECO:0000256" key="5">
    <source>
        <dbReference type="ARBA" id="ARBA00048707"/>
    </source>
</evidence>
<name>A0A654M2X7_9ARCH</name>
<gene>
    <name evidence="7" type="ORF">NMY3_03215</name>
</gene>
<dbReference type="InterPro" id="IPR002833">
    <property type="entry name" value="PTH2"/>
</dbReference>
<evidence type="ECO:0000256" key="1">
    <source>
        <dbReference type="ARBA" id="ARBA00003043"/>
    </source>
</evidence>